<dbReference type="PROSITE" id="PS00396">
    <property type="entry name" value="TOPO_IA_1"/>
    <property type="match status" value="1"/>
</dbReference>
<dbReference type="PROSITE" id="PS52039">
    <property type="entry name" value="TOPO_IA_2"/>
    <property type="match status" value="1"/>
</dbReference>
<comment type="similarity">
    <text evidence="2 10">Belongs to the type IA topoisomerase family.</text>
</comment>
<dbReference type="InterPro" id="IPR013498">
    <property type="entry name" value="Topo_IA_Znf"/>
</dbReference>
<evidence type="ECO:0000256" key="9">
    <source>
        <dbReference type="ARBA" id="ARBA00023235"/>
    </source>
</evidence>
<evidence type="ECO:0000313" key="14">
    <source>
        <dbReference type="Proteomes" id="UP000004959"/>
    </source>
</evidence>
<dbReference type="RefSeq" id="WP_007746465.1">
    <property type="nucleotide sequence ID" value="NZ_CM001398.1"/>
</dbReference>
<dbReference type="GO" id="GO:0006265">
    <property type="term" value="P:DNA topological change"/>
    <property type="evidence" value="ECO:0007669"/>
    <property type="project" value="UniProtKB-UniRule"/>
</dbReference>
<feature type="site" description="Interaction with DNA" evidence="10">
    <location>
        <position position="39"/>
    </location>
</feature>
<evidence type="ECO:0000313" key="13">
    <source>
        <dbReference type="EMBL" id="EHN59508.1"/>
    </source>
</evidence>
<evidence type="ECO:0000256" key="1">
    <source>
        <dbReference type="ARBA" id="ARBA00000213"/>
    </source>
</evidence>
<sequence>MVTKKTKAKKLVIVESPAKARTIENYLGKDYEVLASMGHIRDLPKSQLGVDTANNYEPRYINIRGKAPLINSLKKAAKAASAVYVASDPDREGEAIAWHLGHILGLPEDGKNRVTFNEITKPAVKEAFKHPRSIEHDLVDAQQARRVLDRLVGYSISPILWQKVKRGLSAGRVQSVALGLILDKEKEISAFVPEEYWSLAAIFKAGRQEFSADFYGLNGKKTKLEKQTAVAEVLKQIDTKKDFEISDLQTKESKRNAPNPFTTSTLQQTANSQLNFHARKTMQIAQGLYEGISLPKVGHVGLITYMRTDSTRLSQTAQEMAKDFILAEYGENYYHRHNLVKKSDSIQDAHEAVRPTDVKRTPESLKTILTRDQYRLYNLIWSRFVASQMSEQRLENQSLMIVQKQATWRATGIKVLFDGWTKVMKTSSTKNNILPALKIGDHVQMVSNLPEQHFTQPPARYTEATLIRALEELGVGRPSTYAPTMDTLQRRGYIGFDQKKIVPTDLGDIVQGVVVKSFPEVTDKKFTSKIESELDKVETGSAKWQKVIDEFYRPFSKEVDAAVENLEKVPIYDRIAPELCDNCGGLMVIRRSRRGEFYACARFPDCHGTKSIVEQIGMKCPKCGIGDVVVKHTKRGRVFYGCSRYPECDFASWTKPKPAEDSDDTKTEVKSSN</sequence>
<keyword evidence="3" id="KW-0479">Metal-binding</keyword>
<dbReference type="InterPro" id="IPR013825">
    <property type="entry name" value="Topo_IA_cen_sub2"/>
</dbReference>
<keyword evidence="9 10" id="KW-0413">Isomerase</keyword>
<evidence type="ECO:0000256" key="5">
    <source>
        <dbReference type="ARBA" id="ARBA00022833"/>
    </source>
</evidence>
<dbReference type="GO" id="GO:0003677">
    <property type="term" value="F:DNA binding"/>
    <property type="evidence" value="ECO:0007669"/>
    <property type="project" value="UniProtKB-KW"/>
</dbReference>
<keyword evidence="6" id="KW-0460">Magnesium</keyword>
<accession>G9WFY5</accession>
<feature type="site" description="Interaction with DNA" evidence="10">
    <location>
        <position position="149"/>
    </location>
</feature>
<dbReference type="STRING" id="336988.NT96_00775"/>
<feature type="site" description="Interaction with DNA" evidence="10">
    <location>
        <position position="146"/>
    </location>
</feature>
<feature type="active site" description="O-(5'-phospho-DNA)-tyrosine intermediate" evidence="10">
    <location>
        <position position="305"/>
    </location>
</feature>
<dbReference type="GO" id="GO:0008270">
    <property type="term" value="F:zinc ion binding"/>
    <property type="evidence" value="ECO:0007669"/>
    <property type="project" value="UniProtKB-KW"/>
</dbReference>
<feature type="site" description="Interaction with DNA" evidence="10">
    <location>
        <position position="161"/>
    </location>
</feature>
<name>G9WFY5_9LACO</name>
<dbReference type="eggNOG" id="COG0550">
    <property type="taxonomic scope" value="Bacteria"/>
</dbReference>
<dbReference type="HOGENOM" id="CLU_002929_4_3_9"/>
<dbReference type="PRINTS" id="PR00417">
    <property type="entry name" value="PRTPISMRASEI"/>
</dbReference>
<dbReference type="SMART" id="SM00437">
    <property type="entry name" value="TOP1Ac"/>
    <property type="match status" value="1"/>
</dbReference>
<evidence type="ECO:0000259" key="12">
    <source>
        <dbReference type="PROSITE" id="PS52039"/>
    </source>
</evidence>
<dbReference type="HAMAP" id="MF_00952">
    <property type="entry name" value="Topoisom_1_prok"/>
    <property type="match status" value="1"/>
</dbReference>
<evidence type="ECO:0000256" key="8">
    <source>
        <dbReference type="ARBA" id="ARBA00023125"/>
    </source>
</evidence>
<dbReference type="InterPro" id="IPR003602">
    <property type="entry name" value="Topo_IA_DNA-bd_dom"/>
</dbReference>
<reference evidence="13 14" key="1">
    <citation type="journal article" date="2012" name="PLoS ONE">
        <title>Functional divergence in the genus oenococcus as predicted by genome sequencing of the newly-described species, Oenococcus kitaharae.</title>
        <authorList>
            <person name="Borneman A.R."/>
            <person name="McCarthy J.M."/>
            <person name="Chambers P.J."/>
            <person name="Bartowsky E.J."/>
        </authorList>
    </citation>
    <scope>NUCLEOTIDE SEQUENCE [LARGE SCALE GENOMIC DNA]</scope>
    <source>
        <strain evidence="14">DSM17330</strain>
    </source>
</reference>
<dbReference type="CDD" id="cd00186">
    <property type="entry name" value="TOP1Ac"/>
    <property type="match status" value="1"/>
</dbReference>
<dbReference type="Gene3D" id="1.10.460.10">
    <property type="entry name" value="Topoisomerase I, domain 2"/>
    <property type="match status" value="1"/>
</dbReference>
<dbReference type="GO" id="GO:0005694">
    <property type="term" value="C:chromosome"/>
    <property type="evidence" value="ECO:0007669"/>
    <property type="project" value="InterPro"/>
</dbReference>
<dbReference type="EMBL" id="AFVZ01000001">
    <property type="protein sequence ID" value="EHN59508.1"/>
    <property type="molecule type" value="Genomic_DNA"/>
</dbReference>
<comment type="subunit">
    <text evidence="10">Monomer.</text>
</comment>
<dbReference type="CDD" id="cd03363">
    <property type="entry name" value="TOPRIM_TopoIA_TopoI"/>
    <property type="match status" value="1"/>
</dbReference>
<dbReference type="Gene3D" id="1.10.290.10">
    <property type="entry name" value="Topoisomerase I, domain 4"/>
    <property type="match status" value="1"/>
</dbReference>
<dbReference type="InterPro" id="IPR006171">
    <property type="entry name" value="TOPRIM_dom"/>
</dbReference>
<dbReference type="InterPro" id="IPR005733">
    <property type="entry name" value="TopoI_bac-type"/>
</dbReference>
<evidence type="ECO:0000256" key="6">
    <source>
        <dbReference type="ARBA" id="ARBA00022842"/>
    </source>
</evidence>
<dbReference type="NCBIfam" id="TIGR01051">
    <property type="entry name" value="topA_bact"/>
    <property type="match status" value="1"/>
</dbReference>
<dbReference type="Gene3D" id="2.70.20.10">
    <property type="entry name" value="Topoisomerase I, domain 3"/>
    <property type="match status" value="1"/>
</dbReference>
<feature type="site" description="Interaction with DNA" evidence="10">
    <location>
        <position position="154"/>
    </location>
</feature>
<dbReference type="InterPro" id="IPR000380">
    <property type="entry name" value="Topo_IA"/>
</dbReference>
<feature type="site" description="Interaction with DNA" evidence="10">
    <location>
        <position position="491"/>
    </location>
</feature>
<dbReference type="PANTHER" id="PTHR42785:SF1">
    <property type="entry name" value="DNA TOPOISOMERASE"/>
    <property type="match status" value="1"/>
</dbReference>
<dbReference type="Pfam" id="PF01131">
    <property type="entry name" value="Topoisom_bac"/>
    <property type="match status" value="1"/>
</dbReference>
<keyword evidence="8 10" id="KW-0238">DNA-binding</keyword>
<evidence type="ECO:0000259" key="11">
    <source>
        <dbReference type="PROSITE" id="PS50880"/>
    </source>
</evidence>
<dbReference type="SMART" id="SM00436">
    <property type="entry name" value="TOP1Bc"/>
    <property type="match status" value="1"/>
</dbReference>
<evidence type="ECO:0000256" key="4">
    <source>
        <dbReference type="ARBA" id="ARBA00022771"/>
    </source>
</evidence>
<comment type="caution">
    <text evidence="13">The sequence shown here is derived from an EMBL/GenBank/DDBJ whole genome shotgun (WGS) entry which is preliminary data.</text>
</comment>
<dbReference type="InterPro" id="IPR028612">
    <property type="entry name" value="Topoisom_1_IA"/>
</dbReference>
<keyword evidence="5" id="KW-0862">Zinc</keyword>
<dbReference type="PANTHER" id="PTHR42785">
    <property type="entry name" value="DNA TOPOISOMERASE, TYPE IA, CORE"/>
    <property type="match status" value="1"/>
</dbReference>
<dbReference type="InterPro" id="IPR034149">
    <property type="entry name" value="TOPRIM_TopoI"/>
</dbReference>
<feature type="region of interest" description="Interaction with DNA" evidence="10">
    <location>
        <begin position="169"/>
        <end position="174"/>
    </location>
</feature>
<comment type="function">
    <text evidence="10">Releases the supercoiling and torsional tension of DNA, which is introduced during the DNA replication and transcription, by transiently cleaving and rejoining one strand of the DNA duplex. Introduces a single-strand break via transesterification at a target site in duplex DNA. The scissile phosphodiester is attacked by the catalytic tyrosine of the enzyme, resulting in the formation of a DNA-(5'-phosphotyrosyl)-enzyme intermediate and the expulsion of a 3'-OH DNA strand. The free DNA strand then undergoes passage around the unbroken strand, thus removing DNA supercoils. Finally, in the religation step, the DNA 3'-OH attacks the covalent intermediate to expel the active-site tyrosine and restore the DNA phosphodiester backbone.</text>
</comment>
<evidence type="ECO:0000256" key="3">
    <source>
        <dbReference type="ARBA" id="ARBA00022723"/>
    </source>
</evidence>
<gene>
    <name evidence="10" type="primary">topA</name>
    <name evidence="13" type="ORF">OKIT_1425</name>
</gene>
<keyword evidence="7 10" id="KW-0799">Topoisomerase</keyword>
<feature type="domain" description="Toprim" evidence="11">
    <location>
        <begin position="9"/>
        <end position="119"/>
    </location>
</feature>
<dbReference type="InterPro" id="IPR013497">
    <property type="entry name" value="Topo_IA_cen"/>
</dbReference>
<dbReference type="Gene3D" id="3.30.65.10">
    <property type="entry name" value="Bacterial Topoisomerase I, domain 1"/>
    <property type="match status" value="2"/>
</dbReference>
<dbReference type="GO" id="GO:0003917">
    <property type="term" value="F:DNA topoisomerase type I (single strand cut, ATP-independent) activity"/>
    <property type="evidence" value="ECO:0007669"/>
    <property type="project" value="UniProtKB-UniRule"/>
</dbReference>
<dbReference type="Gene3D" id="3.40.50.140">
    <property type="match status" value="1"/>
</dbReference>
<protein>
    <recommendedName>
        <fullName evidence="10">DNA topoisomerase 1</fullName>
        <ecNumber evidence="10">5.6.2.1</ecNumber>
    </recommendedName>
    <alternativeName>
        <fullName evidence="10">DNA topoisomerase I</fullName>
    </alternativeName>
</protein>
<feature type="domain" description="Topo IA-type catalytic" evidence="12">
    <location>
        <begin position="135"/>
        <end position="559"/>
    </location>
</feature>
<keyword evidence="4" id="KW-0863">Zinc-finger</keyword>
<evidence type="ECO:0000256" key="7">
    <source>
        <dbReference type="ARBA" id="ARBA00023029"/>
    </source>
</evidence>
<dbReference type="AlphaFoldDB" id="G9WFY5"/>
<dbReference type="SMART" id="SM00493">
    <property type="entry name" value="TOPRIM"/>
    <property type="match status" value="1"/>
</dbReference>
<dbReference type="PROSITE" id="PS50880">
    <property type="entry name" value="TOPRIM"/>
    <property type="match status" value="1"/>
</dbReference>
<dbReference type="Pfam" id="PF01396">
    <property type="entry name" value="Zn_ribbon_Top1"/>
    <property type="match status" value="2"/>
</dbReference>
<dbReference type="EC" id="5.6.2.1" evidence="10"/>
<dbReference type="InterPro" id="IPR003601">
    <property type="entry name" value="Topo_IA_2"/>
</dbReference>
<feature type="site" description="Interaction with DNA" evidence="10">
    <location>
        <position position="307"/>
    </location>
</feature>
<evidence type="ECO:0000256" key="10">
    <source>
        <dbReference type="HAMAP-Rule" id="MF_00952"/>
    </source>
</evidence>
<dbReference type="SUPFAM" id="SSF56712">
    <property type="entry name" value="Prokaryotic type I DNA topoisomerase"/>
    <property type="match status" value="1"/>
</dbReference>
<dbReference type="InterPro" id="IPR023406">
    <property type="entry name" value="Topo_IA_AS"/>
</dbReference>
<evidence type="ECO:0000256" key="2">
    <source>
        <dbReference type="ARBA" id="ARBA00009446"/>
    </source>
</evidence>
<proteinExistence type="inferred from homology"/>
<dbReference type="Pfam" id="PF01751">
    <property type="entry name" value="Toprim"/>
    <property type="match status" value="1"/>
</dbReference>
<dbReference type="Proteomes" id="UP000004959">
    <property type="component" value="Chromosome"/>
</dbReference>
<dbReference type="InterPro" id="IPR023405">
    <property type="entry name" value="Topo_IA_core_domain"/>
</dbReference>
<feature type="site" description="Interaction with DNA" evidence="10">
    <location>
        <position position="145"/>
    </location>
</feature>
<dbReference type="InterPro" id="IPR013824">
    <property type="entry name" value="Topo_IA_cen_sub1"/>
</dbReference>
<comment type="catalytic activity">
    <reaction evidence="1 10">
        <text>ATP-independent breakage of single-stranded DNA, followed by passage and rejoining.</text>
        <dbReference type="EC" id="5.6.2.1"/>
    </reaction>
</comment>
<dbReference type="PATRIC" id="fig|1045004.4.peg.1400"/>
<dbReference type="InterPro" id="IPR013826">
    <property type="entry name" value="Topo_IA_cen_sub3"/>
</dbReference>
<organism evidence="13 14">
    <name type="scientific">Oenococcus kitaharae DSM 17330</name>
    <dbReference type="NCBI Taxonomy" id="1045004"/>
    <lineage>
        <taxon>Bacteria</taxon>
        <taxon>Bacillati</taxon>
        <taxon>Bacillota</taxon>
        <taxon>Bacilli</taxon>
        <taxon>Lactobacillales</taxon>
        <taxon>Lactobacillaceae</taxon>
        <taxon>Oenococcus</taxon>
    </lineage>
</organism>
<dbReference type="OrthoDB" id="9804262at2"/>
<keyword evidence="14" id="KW-1185">Reference proteome</keyword>